<reference evidence="3 4" key="1">
    <citation type="submission" date="2015-10" db="EMBL/GenBank/DDBJ databases">
        <title>Full genome of DAOMC 229536 Phialocephala scopiformis, a fungal endophyte of spruce producing the potent anti-insectan compound rugulosin.</title>
        <authorList>
            <consortium name="DOE Joint Genome Institute"/>
            <person name="Walker A.K."/>
            <person name="Frasz S.L."/>
            <person name="Seifert K.A."/>
            <person name="Miller J.D."/>
            <person name="Mondo S.J."/>
            <person name="Labutti K."/>
            <person name="Lipzen A."/>
            <person name="Dockter R."/>
            <person name="Kennedy M."/>
            <person name="Grigoriev I.V."/>
            <person name="Spatafora J.W."/>
        </authorList>
    </citation>
    <scope>NUCLEOTIDE SEQUENCE [LARGE SCALE GENOMIC DNA]</scope>
    <source>
        <strain evidence="3 4">CBS 120377</strain>
    </source>
</reference>
<feature type="compositionally biased region" description="Acidic residues" evidence="1">
    <location>
        <begin position="120"/>
        <end position="142"/>
    </location>
</feature>
<dbReference type="Pfam" id="PF02213">
    <property type="entry name" value="GYF"/>
    <property type="match status" value="1"/>
</dbReference>
<feature type="compositionally biased region" description="Basic and acidic residues" evidence="1">
    <location>
        <begin position="21"/>
        <end position="37"/>
    </location>
</feature>
<dbReference type="RefSeq" id="XP_018063404.1">
    <property type="nucleotide sequence ID" value="XM_018216127.1"/>
</dbReference>
<proteinExistence type="predicted"/>
<evidence type="ECO:0000259" key="2">
    <source>
        <dbReference type="PROSITE" id="PS50829"/>
    </source>
</evidence>
<dbReference type="EMBL" id="KQ947433">
    <property type="protein sequence ID" value="KUJ09049.1"/>
    <property type="molecule type" value="Genomic_DNA"/>
</dbReference>
<dbReference type="Proteomes" id="UP000070700">
    <property type="component" value="Unassembled WGS sequence"/>
</dbReference>
<keyword evidence="4" id="KW-1185">Reference proteome</keyword>
<sequence length="479" mass="52651">MSSRYSAARPKRAGEQFARTHHGESEDGPSKKPKFDIRNPSALAPDAPEEDAVLEADVIGAGAATKRGAVNLDGYDSDSDNEGFDARAEERARGKKGEVNIADAFEYGKDGKGKAGKSEMEEDADMFADLDDGNADGDEDETMPGKGKKGKAVRFMEADEIEGQVENSKSGGHVSGNFALDPKGKLSTHAMDDQESSDDEEEAALVAQEEGIDEEIGAGGLKRNAPKVDAFNMKAEQEEGRFDEAGNFVRKAADPDAKHDSWLEGIGKKDMKKAAEAHEKREAELRQKRLEDDALLLPDILRTLILRLEKGETVLEALARLGRGQTKTKKVPKWKLKKQKHNGSDAMDVETAKVAEDPEQVKIREAVDAITGAADQLLTRGQTEIYEQEREMLIRQYRRESGEDWVEPPAAELKEGPDGSRPAKMWEYRWIDGRDGDAKQGPYDGATMVAWQDAGYFGEGVEFRKAGDEGAWSRIMDFV</sequence>
<name>A0A132BAN2_MOLSC</name>
<dbReference type="STRING" id="149040.A0A132BAN2"/>
<feature type="compositionally biased region" description="Basic and acidic residues" evidence="1">
    <location>
        <begin position="84"/>
        <end position="98"/>
    </location>
</feature>
<dbReference type="InParanoid" id="A0A132BAN2"/>
<protein>
    <recommendedName>
        <fullName evidence="2">GYF domain-containing protein</fullName>
    </recommendedName>
</protein>
<organism evidence="3 4">
    <name type="scientific">Mollisia scopiformis</name>
    <name type="common">Conifer needle endophyte fungus</name>
    <name type="synonym">Phialocephala scopiformis</name>
    <dbReference type="NCBI Taxonomy" id="149040"/>
    <lineage>
        <taxon>Eukaryota</taxon>
        <taxon>Fungi</taxon>
        <taxon>Dikarya</taxon>
        <taxon>Ascomycota</taxon>
        <taxon>Pezizomycotina</taxon>
        <taxon>Leotiomycetes</taxon>
        <taxon>Helotiales</taxon>
        <taxon>Mollisiaceae</taxon>
        <taxon>Mollisia</taxon>
    </lineage>
</organism>
<dbReference type="AlphaFoldDB" id="A0A132BAN2"/>
<feature type="region of interest" description="Disordered" evidence="1">
    <location>
        <begin position="242"/>
        <end position="277"/>
    </location>
</feature>
<dbReference type="PANTHER" id="PTHR13138:SF3">
    <property type="entry name" value="CD2 ANTIGEN CYTOPLASMIC TAIL-BINDING PROTEIN 2"/>
    <property type="match status" value="1"/>
</dbReference>
<evidence type="ECO:0000256" key="1">
    <source>
        <dbReference type="SAM" id="MobiDB-lite"/>
    </source>
</evidence>
<feature type="region of interest" description="Disordered" evidence="1">
    <location>
        <begin position="1"/>
        <end position="49"/>
    </location>
</feature>
<dbReference type="KEGG" id="psco:LY89DRAFT_690592"/>
<dbReference type="GO" id="GO:0005682">
    <property type="term" value="C:U5 snRNP"/>
    <property type="evidence" value="ECO:0007669"/>
    <property type="project" value="InterPro"/>
</dbReference>
<dbReference type="PROSITE" id="PS50829">
    <property type="entry name" value="GYF"/>
    <property type="match status" value="1"/>
</dbReference>
<accession>A0A132BAN2</accession>
<evidence type="ECO:0000313" key="4">
    <source>
        <dbReference type="Proteomes" id="UP000070700"/>
    </source>
</evidence>
<feature type="region of interest" description="Disordered" evidence="1">
    <location>
        <begin position="69"/>
        <end position="223"/>
    </location>
</feature>
<dbReference type="InterPro" id="IPR003169">
    <property type="entry name" value="GYF"/>
</dbReference>
<dbReference type="SUPFAM" id="SSF55277">
    <property type="entry name" value="GYF domain"/>
    <property type="match status" value="1"/>
</dbReference>
<feature type="compositionally biased region" description="Acidic residues" evidence="1">
    <location>
        <begin position="193"/>
        <end position="203"/>
    </location>
</feature>
<dbReference type="GeneID" id="28825853"/>
<dbReference type="OrthoDB" id="331341at2759"/>
<dbReference type="FunFam" id="3.30.1490.40:FF:000005">
    <property type="entry name" value="CD2 antigen cytoplasmic tail-binding protein 2"/>
    <property type="match status" value="1"/>
</dbReference>
<feature type="compositionally biased region" description="Basic and acidic residues" evidence="1">
    <location>
        <begin position="251"/>
        <end position="277"/>
    </location>
</feature>
<dbReference type="InterPro" id="IPR035445">
    <property type="entry name" value="GYF-like_dom_sf"/>
</dbReference>
<dbReference type="Gene3D" id="3.30.1490.40">
    <property type="match status" value="1"/>
</dbReference>
<dbReference type="SMART" id="SM00444">
    <property type="entry name" value="GYF"/>
    <property type="match status" value="1"/>
</dbReference>
<feature type="domain" description="GYF" evidence="2">
    <location>
        <begin position="423"/>
        <end position="479"/>
    </location>
</feature>
<evidence type="ECO:0000313" key="3">
    <source>
        <dbReference type="EMBL" id="KUJ09049.1"/>
    </source>
</evidence>
<gene>
    <name evidence="3" type="ORF">LY89DRAFT_690592</name>
</gene>
<dbReference type="PANTHER" id="PTHR13138">
    <property type="entry name" value="PROTEIN LIN1"/>
    <property type="match status" value="1"/>
</dbReference>
<dbReference type="InterPro" id="IPR039905">
    <property type="entry name" value="CD2BP2/Lin1"/>
</dbReference>
<feature type="compositionally biased region" description="Basic and acidic residues" evidence="1">
    <location>
        <begin position="106"/>
        <end position="119"/>
    </location>
</feature>